<protein>
    <recommendedName>
        <fullName evidence="3">histidine kinase</fullName>
        <ecNumber evidence="3">2.7.13.3</ecNumber>
    </recommendedName>
</protein>
<dbReference type="InterPro" id="IPR036890">
    <property type="entry name" value="HATPase_C_sf"/>
</dbReference>
<comment type="caution">
    <text evidence="14">The sequence shown here is derived from an EMBL/GenBank/DDBJ whole genome shotgun (WGS) entry which is preliminary data.</text>
</comment>
<dbReference type="SUPFAM" id="SSF55874">
    <property type="entry name" value="ATPase domain of HSP90 chaperone/DNA topoisomerase II/histidine kinase"/>
    <property type="match status" value="1"/>
</dbReference>
<keyword evidence="15" id="KW-1185">Reference proteome</keyword>
<evidence type="ECO:0000256" key="9">
    <source>
        <dbReference type="ARBA" id="ARBA00023012"/>
    </source>
</evidence>
<feature type="region of interest" description="Disordered" evidence="10">
    <location>
        <begin position="1"/>
        <end position="31"/>
    </location>
</feature>
<organism evidence="14 15">
    <name type="scientific">Senegalimassilia anaerobia</name>
    <dbReference type="NCBI Taxonomy" id="1473216"/>
    <lineage>
        <taxon>Bacteria</taxon>
        <taxon>Bacillati</taxon>
        <taxon>Actinomycetota</taxon>
        <taxon>Coriobacteriia</taxon>
        <taxon>Coriobacteriales</taxon>
        <taxon>Coriobacteriaceae</taxon>
        <taxon>Senegalimassilia</taxon>
    </lineage>
</organism>
<evidence type="ECO:0000256" key="8">
    <source>
        <dbReference type="ARBA" id="ARBA00022989"/>
    </source>
</evidence>
<dbReference type="Pfam" id="PF02518">
    <property type="entry name" value="HATPase_c"/>
    <property type="match status" value="1"/>
</dbReference>
<feature type="compositionally biased region" description="Polar residues" evidence="10">
    <location>
        <begin position="153"/>
        <end position="171"/>
    </location>
</feature>
<comment type="subcellular location">
    <subcellularLocation>
        <location evidence="2">Cell membrane</location>
    </subcellularLocation>
</comment>
<feature type="domain" description="Histidine kinase" evidence="12">
    <location>
        <begin position="305"/>
        <end position="519"/>
    </location>
</feature>
<dbReference type="Pfam" id="PF00512">
    <property type="entry name" value="HisKA"/>
    <property type="match status" value="1"/>
</dbReference>
<dbReference type="Gene3D" id="1.10.287.130">
    <property type="match status" value="1"/>
</dbReference>
<feature type="transmembrane region" description="Helical" evidence="11">
    <location>
        <begin position="224"/>
        <end position="244"/>
    </location>
</feature>
<dbReference type="RefSeq" id="WP_114620127.1">
    <property type="nucleotide sequence ID" value="NZ_PPTP01000002.1"/>
</dbReference>
<keyword evidence="7 14" id="KW-0418">Kinase</keyword>
<keyword evidence="9" id="KW-0902">Two-component regulatory system</keyword>
<accession>A0A369LB95</accession>
<dbReference type="PROSITE" id="PS50109">
    <property type="entry name" value="HIS_KIN"/>
    <property type="match status" value="1"/>
</dbReference>
<dbReference type="InterPro" id="IPR003594">
    <property type="entry name" value="HATPase_dom"/>
</dbReference>
<dbReference type="OrthoDB" id="9786919at2"/>
<evidence type="ECO:0000256" key="3">
    <source>
        <dbReference type="ARBA" id="ARBA00012438"/>
    </source>
</evidence>
<evidence type="ECO:0000256" key="5">
    <source>
        <dbReference type="ARBA" id="ARBA00022679"/>
    </source>
</evidence>
<feature type="region of interest" description="Disordered" evidence="10">
    <location>
        <begin position="152"/>
        <end position="179"/>
    </location>
</feature>
<dbReference type="STRING" id="1034345.GCA_000236865_00858"/>
<dbReference type="PANTHER" id="PTHR43711:SF1">
    <property type="entry name" value="HISTIDINE KINASE 1"/>
    <property type="match status" value="1"/>
</dbReference>
<evidence type="ECO:0000256" key="7">
    <source>
        <dbReference type="ARBA" id="ARBA00022777"/>
    </source>
</evidence>
<feature type="compositionally biased region" description="Polar residues" evidence="10">
    <location>
        <begin position="1"/>
        <end position="19"/>
    </location>
</feature>
<evidence type="ECO:0000256" key="11">
    <source>
        <dbReference type="SAM" id="Phobius"/>
    </source>
</evidence>
<dbReference type="Gene3D" id="6.10.340.10">
    <property type="match status" value="1"/>
</dbReference>
<dbReference type="CDD" id="cd00082">
    <property type="entry name" value="HisKA"/>
    <property type="match status" value="1"/>
</dbReference>
<evidence type="ECO:0000313" key="14">
    <source>
        <dbReference type="EMBL" id="RDB56600.1"/>
    </source>
</evidence>
<dbReference type="GO" id="GO:0000155">
    <property type="term" value="F:phosphorelay sensor kinase activity"/>
    <property type="evidence" value="ECO:0007669"/>
    <property type="project" value="InterPro"/>
</dbReference>
<keyword evidence="4" id="KW-0597">Phosphoprotein</keyword>
<evidence type="ECO:0000259" key="12">
    <source>
        <dbReference type="PROSITE" id="PS50109"/>
    </source>
</evidence>
<evidence type="ECO:0000259" key="13">
    <source>
        <dbReference type="PROSITE" id="PS50885"/>
    </source>
</evidence>
<dbReference type="InterPro" id="IPR004358">
    <property type="entry name" value="Sig_transdc_His_kin-like_C"/>
</dbReference>
<keyword evidence="6 11" id="KW-0812">Transmembrane</keyword>
<dbReference type="FunFam" id="3.30.565.10:FF:000006">
    <property type="entry name" value="Sensor histidine kinase WalK"/>
    <property type="match status" value="1"/>
</dbReference>
<evidence type="ECO:0000313" key="15">
    <source>
        <dbReference type="Proteomes" id="UP000253792"/>
    </source>
</evidence>
<dbReference type="SUPFAM" id="SSF158472">
    <property type="entry name" value="HAMP domain-like"/>
    <property type="match status" value="1"/>
</dbReference>
<evidence type="ECO:0000256" key="1">
    <source>
        <dbReference type="ARBA" id="ARBA00000085"/>
    </source>
</evidence>
<dbReference type="InterPro" id="IPR003660">
    <property type="entry name" value="HAMP_dom"/>
</dbReference>
<evidence type="ECO:0000256" key="6">
    <source>
        <dbReference type="ARBA" id="ARBA00022692"/>
    </source>
</evidence>
<proteinExistence type="predicted"/>
<name>A0A369LB95_9ACTN</name>
<dbReference type="Gene3D" id="3.30.565.10">
    <property type="entry name" value="Histidine kinase-like ATPase, C-terminal domain"/>
    <property type="match status" value="1"/>
</dbReference>
<dbReference type="SMART" id="SM00388">
    <property type="entry name" value="HisKA"/>
    <property type="match status" value="1"/>
</dbReference>
<dbReference type="PROSITE" id="PS50885">
    <property type="entry name" value="HAMP"/>
    <property type="match status" value="1"/>
</dbReference>
<dbReference type="SUPFAM" id="SSF47384">
    <property type="entry name" value="Homodimeric domain of signal transducing histidine kinase"/>
    <property type="match status" value="1"/>
</dbReference>
<feature type="compositionally biased region" description="Basic and acidic residues" evidence="10">
    <location>
        <begin position="548"/>
        <end position="560"/>
    </location>
</feature>
<feature type="transmembrane region" description="Helical" evidence="11">
    <location>
        <begin position="53"/>
        <end position="76"/>
    </location>
</feature>
<comment type="catalytic activity">
    <reaction evidence="1">
        <text>ATP + protein L-histidine = ADP + protein N-phospho-L-histidine.</text>
        <dbReference type="EC" id="2.7.13.3"/>
    </reaction>
</comment>
<evidence type="ECO:0000256" key="2">
    <source>
        <dbReference type="ARBA" id="ARBA00004236"/>
    </source>
</evidence>
<reference evidence="14 15" key="1">
    <citation type="journal article" date="2018" name="Elife">
        <title>Discovery and characterization of a prevalent human gut bacterial enzyme sufficient for the inactivation of a family of plant toxins.</title>
        <authorList>
            <person name="Koppel N."/>
            <person name="Bisanz J.E."/>
            <person name="Pandelia M.E."/>
            <person name="Turnbaugh P.J."/>
            <person name="Balskus E.P."/>
        </authorList>
    </citation>
    <scope>NUCLEOTIDE SEQUENCE [LARGE SCALE GENOMIC DNA]</scope>
    <source>
        <strain evidence="15">anaerobia AP69FAA</strain>
    </source>
</reference>
<dbReference type="EMBL" id="PPTP01000002">
    <property type="protein sequence ID" value="RDB56600.1"/>
    <property type="molecule type" value="Genomic_DNA"/>
</dbReference>
<keyword evidence="11" id="KW-0472">Membrane</keyword>
<keyword evidence="8 11" id="KW-1133">Transmembrane helix</keyword>
<dbReference type="InterPro" id="IPR050736">
    <property type="entry name" value="Sensor_HK_Regulatory"/>
</dbReference>
<feature type="compositionally biased region" description="Low complexity" evidence="10">
    <location>
        <begin position="530"/>
        <end position="547"/>
    </location>
</feature>
<dbReference type="InterPro" id="IPR036097">
    <property type="entry name" value="HisK_dim/P_sf"/>
</dbReference>
<dbReference type="CDD" id="cd06225">
    <property type="entry name" value="HAMP"/>
    <property type="match status" value="1"/>
</dbReference>
<feature type="region of interest" description="Disordered" evidence="10">
    <location>
        <begin position="523"/>
        <end position="581"/>
    </location>
</feature>
<dbReference type="SMART" id="SM00304">
    <property type="entry name" value="HAMP"/>
    <property type="match status" value="1"/>
</dbReference>
<gene>
    <name evidence="14" type="ORF">C1880_02190</name>
</gene>
<dbReference type="SMART" id="SM00387">
    <property type="entry name" value="HATPase_c"/>
    <property type="match status" value="1"/>
</dbReference>
<dbReference type="PRINTS" id="PR00344">
    <property type="entry name" value="BCTRLSENSOR"/>
</dbReference>
<dbReference type="GO" id="GO:0005886">
    <property type="term" value="C:plasma membrane"/>
    <property type="evidence" value="ECO:0007669"/>
    <property type="project" value="UniProtKB-SubCell"/>
</dbReference>
<dbReference type="EC" id="2.7.13.3" evidence="3"/>
<dbReference type="Proteomes" id="UP000253792">
    <property type="component" value="Unassembled WGS sequence"/>
</dbReference>
<dbReference type="InterPro" id="IPR003661">
    <property type="entry name" value="HisK_dim/P_dom"/>
</dbReference>
<dbReference type="PANTHER" id="PTHR43711">
    <property type="entry name" value="TWO-COMPONENT HISTIDINE KINASE"/>
    <property type="match status" value="1"/>
</dbReference>
<dbReference type="AlphaFoldDB" id="A0A369LB95"/>
<dbReference type="InterPro" id="IPR005467">
    <property type="entry name" value="His_kinase_dom"/>
</dbReference>
<keyword evidence="5" id="KW-0808">Transferase</keyword>
<dbReference type="Pfam" id="PF00672">
    <property type="entry name" value="HAMP"/>
    <property type="match status" value="1"/>
</dbReference>
<feature type="domain" description="HAMP" evidence="13">
    <location>
        <begin position="245"/>
        <end position="297"/>
    </location>
</feature>
<sequence>MDTDTITTQDAPSTGSATTGPVVVERPSEEKKRRKPYQGVVNWWNSLTYTTRMTMAFALIAAMTAMVAIGVLSFVWQQHFHTYTQENMESLAESTATRIEEVYSTSHTLHDPQVEAVAKYAESLNSGVGVAVIDNTTGKAVYDSSAVTIADGTGTSRSESGAGMSPSSDSGRTLAPPVSASQQFASAPIEYGGAAVGSVRIWVYGSETLLTQADEQFSNNSYQAMVFATVLAIVLASCIGFLFARTLVRPVNTMAQTARAIKEGDLSARTGIRGEDEIARLGMTFDEMADSIERDRKLERRLTTDVAHELRTPLMAIQATVEAMVDGVFDADEERLETVNGEVKRLSRLVDAILKLSRLENRSTPMKKEVLEVGDLISGIIATHEAYVSDSGLKLIYEVERGVRVRGDADMIRQATANLISNAVRYTPEGGTITVSVSSHEGMCAIAVRDTGIGLSPDEAKMVFSRFWRADAGRTRESGGLGIGLSVVKEIVDRHNGYVDVEGEKGVGACFTINLPLYYEGDEQREQRQQQRQQQQQQREQQLQQRQQQREAQRQQKEQQRAQQHAQKTGIPFGRSHDDGK</sequence>
<evidence type="ECO:0000256" key="10">
    <source>
        <dbReference type="SAM" id="MobiDB-lite"/>
    </source>
</evidence>
<evidence type="ECO:0000256" key="4">
    <source>
        <dbReference type="ARBA" id="ARBA00022553"/>
    </source>
</evidence>